<dbReference type="AlphaFoldDB" id="A0A2R4X2P1"/>
<gene>
    <name evidence="1" type="ORF">HARCEL1_10145</name>
</gene>
<keyword evidence="2" id="KW-1185">Reference proteome</keyword>
<evidence type="ECO:0000313" key="1">
    <source>
        <dbReference type="EMBL" id="AWB28042.1"/>
    </source>
</evidence>
<dbReference type="GeneID" id="36512870"/>
<reference evidence="1 2" key="1">
    <citation type="submission" date="2018-04" db="EMBL/GenBank/DDBJ databases">
        <title>Halococcoides cellulosivorans gen. nov., sp. nov., an extremely halophilic cellulose-utilizing haloarchaeon from hypersaline lakes.</title>
        <authorList>
            <person name="Sorokin D.Y."/>
            <person name="Toshchakov S.V."/>
            <person name="Samarov N.I."/>
            <person name="Korzhenkov A."/>
            <person name="Kublanov I.V."/>
        </authorList>
    </citation>
    <scope>NUCLEOTIDE SEQUENCE [LARGE SCALE GENOMIC DNA]</scope>
    <source>
        <strain evidence="1 2">HArcel1</strain>
    </source>
</reference>
<proteinExistence type="predicted"/>
<sequence length="65" mass="6797">MAANTDELRDLFMAVSDEATLTDEQTDDGGDRIEDDSLDVHVMDGREALADAVAGAEADGDAVSP</sequence>
<accession>A0A2R4X2P1</accession>
<dbReference type="KEGG" id="harc:HARCEL1_10145"/>
<dbReference type="Proteomes" id="UP000244727">
    <property type="component" value="Chromosome"/>
</dbReference>
<evidence type="ECO:0000313" key="2">
    <source>
        <dbReference type="Proteomes" id="UP000244727"/>
    </source>
</evidence>
<protein>
    <submittedName>
        <fullName evidence="1">Uncharacterized protein</fullName>
    </submittedName>
</protein>
<dbReference type="EMBL" id="CP028858">
    <property type="protein sequence ID" value="AWB28042.1"/>
    <property type="molecule type" value="Genomic_DNA"/>
</dbReference>
<organism evidence="1 2">
    <name type="scientific">Halococcoides cellulosivorans</name>
    <dbReference type="NCBI Taxonomy" id="1679096"/>
    <lineage>
        <taxon>Archaea</taxon>
        <taxon>Methanobacteriati</taxon>
        <taxon>Methanobacteriota</taxon>
        <taxon>Stenosarchaea group</taxon>
        <taxon>Halobacteria</taxon>
        <taxon>Halobacteriales</taxon>
        <taxon>Haloarculaceae</taxon>
        <taxon>Halococcoides</taxon>
    </lineage>
</organism>
<dbReference type="RefSeq" id="WP_108383110.1">
    <property type="nucleotide sequence ID" value="NZ_CP028858.1"/>
</dbReference>
<name>A0A2R4X2P1_9EURY</name>